<reference evidence="3" key="1">
    <citation type="submission" date="2025-08" db="UniProtKB">
        <authorList>
            <consortium name="RefSeq"/>
        </authorList>
    </citation>
    <scope>IDENTIFICATION</scope>
</reference>
<name>A0AAJ7SI07_9ACAR</name>
<proteinExistence type="predicted"/>
<dbReference type="RefSeq" id="XP_028969105.1">
    <property type="nucleotide sequence ID" value="XM_029113272.1"/>
</dbReference>
<organism evidence="2 3">
    <name type="scientific">Galendromus occidentalis</name>
    <name type="common">western predatory mite</name>
    <dbReference type="NCBI Taxonomy" id="34638"/>
    <lineage>
        <taxon>Eukaryota</taxon>
        <taxon>Metazoa</taxon>
        <taxon>Ecdysozoa</taxon>
        <taxon>Arthropoda</taxon>
        <taxon>Chelicerata</taxon>
        <taxon>Arachnida</taxon>
        <taxon>Acari</taxon>
        <taxon>Parasitiformes</taxon>
        <taxon>Mesostigmata</taxon>
        <taxon>Gamasina</taxon>
        <taxon>Phytoseioidea</taxon>
        <taxon>Phytoseiidae</taxon>
        <taxon>Typhlodrominae</taxon>
        <taxon>Galendromus</taxon>
    </lineage>
</organism>
<gene>
    <name evidence="3" type="primary">LOC114828604</name>
</gene>
<evidence type="ECO:0000256" key="1">
    <source>
        <dbReference type="SAM" id="SignalP"/>
    </source>
</evidence>
<dbReference type="Proteomes" id="UP000694867">
    <property type="component" value="Unplaced"/>
</dbReference>
<dbReference type="GeneID" id="114828604"/>
<sequence length="111" mass="12614">MKSLFFVIASLAVIVLAEECKPVTDCRGLGNNCQLREDKTGCKTCFCSDSCADIFCGTQCRRVLTEGHCPYCDCRRGKQVYIKGVKPFPRPATLKPYTERFDIERKEEFDN</sequence>
<dbReference type="AlphaFoldDB" id="A0AAJ7SI07"/>
<evidence type="ECO:0000313" key="3">
    <source>
        <dbReference type="RefSeq" id="XP_028969105.1"/>
    </source>
</evidence>
<feature type="chain" id="PRO_5042468816" evidence="1">
    <location>
        <begin position="18"/>
        <end position="111"/>
    </location>
</feature>
<keyword evidence="1" id="KW-0732">Signal</keyword>
<feature type="signal peptide" evidence="1">
    <location>
        <begin position="1"/>
        <end position="17"/>
    </location>
</feature>
<accession>A0AAJ7SI07</accession>
<keyword evidence="2" id="KW-1185">Reference proteome</keyword>
<evidence type="ECO:0000313" key="2">
    <source>
        <dbReference type="Proteomes" id="UP000694867"/>
    </source>
</evidence>
<protein>
    <submittedName>
        <fullName evidence="3">Uncharacterized protein LOC114828604</fullName>
    </submittedName>
</protein>
<dbReference type="KEGG" id="goe:114828604"/>